<keyword evidence="8" id="KW-1185">Reference proteome</keyword>
<sequence length="377" mass="43520">MPKLKSSKSKMKTRPVPFVAGFKPVTKPRQMKAITGDSLAPIPRPLQPGGHFPPLPDPSSDLDWLAQFREDGQTFKQFLRECPWLSSRKVKYMRQNFNPEGATIQEKYPEGTIYIQPLGDFDSDSGVAMEELVEYTRLFFCLPVDVLPPVHLRCENNKMTWIDVPSSEEKALYTSRKSKRVKKHHLNARFDAKSGRRQLAVDTILLTMKQYIPDNALCLIALTMEDLYEAQSDLFVAGMAAGNHRVAIFSFFRYEPGIVFSEENWFEMKQTNSSTPYERKKLLLHRSCKLLVHEISHLLGIDHCIFFACCMNGSGNLAEDFRQPMQLCPVDLHKLQVLCGFDIVKRYEGLQEFFRKHQLCEELNWVKKRLNFLLSTF</sequence>
<dbReference type="InterPro" id="IPR012962">
    <property type="entry name" value="Pept_M54_archaemetzincn"/>
</dbReference>
<keyword evidence="2" id="KW-0645">Protease</keyword>
<dbReference type="Proteomes" id="UP000085678">
    <property type="component" value="Unplaced"/>
</dbReference>
<protein>
    <submittedName>
        <fullName evidence="9">Archaemetzincin-2</fullName>
    </submittedName>
</protein>
<dbReference type="Gene3D" id="3.40.390.10">
    <property type="entry name" value="Collagenase (Catalytic Domain)"/>
    <property type="match status" value="1"/>
</dbReference>
<evidence type="ECO:0000313" key="8">
    <source>
        <dbReference type="Proteomes" id="UP000085678"/>
    </source>
</evidence>
<keyword evidence="6" id="KW-0482">Metalloprotease</keyword>
<evidence type="ECO:0000256" key="6">
    <source>
        <dbReference type="ARBA" id="ARBA00023049"/>
    </source>
</evidence>
<feature type="region of interest" description="Disordered" evidence="7">
    <location>
        <begin position="1"/>
        <end position="22"/>
    </location>
</feature>
<comment type="cofactor">
    <cofactor evidence="1">
        <name>Zn(2+)</name>
        <dbReference type="ChEBI" id="CHEBI:29105"/>
    </cofactor>
</comment>
<keyword evidence="3" id="KW-0479">Metal-binding</keyword>
<evidence type="ECO:0000256" key="5">
    <source>
        <dbReference type="ARBA" id="ARBA00022833"/>
    </source>
</evidence>
<dbReference type="OrthoDB" id="2365600at2759"/>
<dbReference type="PANTHER" id="PTHR15910">
    <property type="entry name" value="ARCHAEMETZINCIN"/>
    <property type="match status" value="1"/>
</dbReference>
<dbReference type="CDD" id="cd11375">
    <property type="entry name" value="Peptidase_M54"/>
    <property type="match status" value="1"/>
</dbReference>
<organism evidence="8 9">
    <name type="scientific">Lingula anatina</name>
    <name type="common">Brachiopod</name>
    <name type="synonym">Lingula unguis</name>
    <dbReference type="NCBI Taxonomy" id="7574"/>
    <lineage>
        <taxon>Eukaryota</taxon>
        <taxon>Metazoa</taxon>
        <taxon>Spiralia</taxon>
        <taxon>Lophotrochozoa</taxon>
        <taxon>Brachiopoda</taxon>
        <taxon>Linguliformea</taxon>
        <taxon>Lingulata</taxon>
        <taxon>Lingulida</taxon>
        <taxon>Linguloidea</taxon>
        <taxon>Lingulidae</taxon>
        <taxon>Lingula</taxon>
    </lineage>
</organism>
<dbReference type="RefSeq" id="XP_013380470.1">
    <property type="nucleotide sequence ID" value="XM_013525016.1"/>
</dbReference>
<evidence type="ECO:0000256" key="2">
    <source>
        <dbReference type="ARBA" id="ARBA00022670"/>
    </source>
</evidence>
<keyword evidence="4" id="KW-0378">Hydrolase</keyword>
<dbReference type="GO" id="GO:0046872">
    <property type="term" value="F:metal ion binding"/>
    <property type="evidence" value="ECO:0007669"/>
    <property type="project" value="UniProtKB-KW"/>
</dbReference>
<evidence type="ECO:0000313" key="9">
    <source>
        <dbReference type="RefSeq" id="XP_013380470.1"/>
    </source>
</evidence>
<dbReference type="SUPFAM" id="SSF55486">
    <property type="entry name" value="Metalloproteases ('zincins'), catalytic domain"/>
    <property type="match status" value="1"/>
</dbReference>
<dbReference type="GeneID" id="106151651"/>
<accession>A0A1S3H2W2</accession>
<dbReference type="GO" id="GO:0006508">
    <property type="term" value="P:proteolysis"/>
    <property type="evidence" value="ECO:0007669"/>
    <property type="project" value="UniProtKB-KW"/>
</dbReference>
<reference evidence="9" key="1">
    <citation type="submission" date="2025-08" db="UniProtKB">
        <authorList>
            <consortium name="RefSeq"/>
        </authorList>
    </citation>
    <scope>IDENTIFICATION</scope>
    <source>
        <tissue evidence="9">Gonads</tissue>
    </source>
</reference>
<gene>
    <name evidence="9" type="primary">LOC106151651</name>
</gene>
<proteinExistence type="predicted"/>
<keyword evidence="5" id="KW-0862">Zinc</keyword>
<dbReference type="AlphaFoldDB" id="A0A1S3H2W2"/>
<dbReference type="KEGG" id="lak:106151651"/>
<dbReference type="Pfam" id="PF07998">
    <property type="entry name" value="Peptidase_M54"/>
    <property type="match status" value="1"/>
</dbReference>
<evidence type="ECO:0000256" key="7">
    <source>
        <dbReference type="SAM" id="MobiDB-lite"/>
    </source>
</evidence>
<evidence type="ECO:0000256" key="1">
    <source>
        <dbReference type="ARBA" id="ARBA00001947"/>
    </source>
</evidence>
<dbReference type="GO" id="GO:0008237">
    <property type="term" value="F:metallopeptidase activity"/>
    <property type="evidence" value="ECO:0007669"/>
    <property type="project" value="UniProtKB-KW"/>
</dbReference>
<name>A0A1S3H2W2_LINAN</name>
<dbReference type="InParanoid" id="A0A1S3H2W2"/>
<dbReference type="InterPro" id="IPR024079">
    <property type="entry name" value="MetalloPept_cat_dom_sf"/>
</dbReference>
<evidence type="ECO:0000256" key="4">
    <source>
        <dbReference type="ARBA" id="ARBA00022801"/>
    </source>
</evidence>
<evidence type="ECO:0000256" key="3">
    <source>
        <dbReference type="ARBA" id="ARBA00022723"/>
    </source>
</evidence>
<feature type="compositionally biased region" description="Basic residues" evidence="7">
    <location>
        <begin position="1"/>
        <end position="13"/>
    </location>
</feature>
<dbReference type="PANTHER" id="PTHR15910:SF1">
    <property type="entry name" value="ARCHAEMETZINCIN-2"/>
    <property type="match status" value="1"/>
</dbReference>